<dbReference type="SMART" id="SM00882">
    <property type="entry name" value="CoA_trans"/>
    <property type="match status" value="1"/>
</dbReference>
<dbReference type="KEGG" id="tfr:BR63_17735"/>
<name>A0A7G6E783_THEFR</name>
<dbReference type="PANTHER" id="PTHR13707:SF60">
    <property type="entry name" value="ACETATE COA-TRANSFERASE SUBUNIT ALPHA"/>
    <property type="match status" value="1"/>
</dbReference>
<evidence type="ECO:0000313" key="3">
    <source>
        <dbReference type="Proteomes" id="UP000515847"/>
    </source>
</evidence>
<dbReference type="Gene3D" id="3.40.1080.10">
    <property type="entry name" value="Glutaconate Coenzyme A-transferase"/>
    <property type="match status" value="1"/>
</dbReference>
<dbReference type="OrthoDB" id="9777193at2"/>
<dbReference type="InterPro" id="IPR012792">
    <property type="entry name" value="3-oxoacid_CoA-transf_A"/>
</dbReference>
<dbReference type="SUPFAM" id="SSF100950">
    <property type="entry name" value="NagB/RpiA/CoA transferase-like"/>
    <property type="match status" value="1"/>
</dbReference>
<keyword evidence="3" id="KW-1185">Reference proteome</keyword>
<sequence length="215" mass="22863">MAKVISIGEAVDMIKDGMTIMVAGFWGVGTPEKLIDALVAKGTKNLTSISISTALPTKGVGKLVANRQLKKVIVSYIGRNPATSEQYESGDLEVEFVPQGTLAERIRAGGFGLGGILTPTGVGTEIEQGKQRITVDGRDYLLEKPLRADVALIKAHKADKAGNLVYRKAARNTNPLMAAAADITIVQADEILEIGEIDPDEVMTPGIFVDYLVQG</sequence>
<dbReference type="EMBL" id="CP045798">
    <property type="protein sequence ID" value="QNB47937.1"/>
    <property type="molecule type" value="Genomic_DNA"/>
</dbReference>
<protein>
    <submittedName>
        <fullName evidence="2">3-oxoacid CoA-transferase subunit A</fullName>
    </submittedName>
</protein>
<evidence type="ECO:0000256" key="1">
    <source>
        <dbReference type="ARBA" id="ARBA00022679"/>
    </source>
</evidence>
<reference evidence="2 3" key="1">
    <citation type="journal article" date="2019" name="Front. Microbiol.">
        <title>Thermoanaerosceptrum fracticalcis gen. nov. sp. nov., a Novel Fumarate-Fermenting Microorganism From a Deep Fractured Carbonate Aquifer of the US Great Basin.</title>
        <authorList>
            <person name="Hamilton-Brehm S.D."/>
            <person name="Stewart L.E."/>
            <person name="Zavarin M."/>
            <person name="Caldwell M."/>
            <person name="Lawson P.A."/>
            <person name="Onstott T.C."/>
            <person name="Grzymski J."/>
            <person name="Neveux I."/>
            <person name="Lollar B.S."/>
            <person name="Russell C.E."/>
            <person name="Moser D.P."/>
        </authorList>
    </citation>
    <scope>NUCLEOTIDE SEQUENCE [LARGE SCALE GENOMIC DNA]</scope>
    <source>
        <strain evidence="2 3">DRI-13</strain>
    </source>
</reference>
<dbReference type="AlphaFoldDB" id="A0A7G6E783"/>
<dbReference type="NCBIfam" id="TIGR02429">
    <property type="entry name" value="pcaI_scoA_fam"/>
    <property type="match status" value="1"/>
</dbReference>
<dbReference type="InterPro" id="IPR004165">
    <property type="entry name" value="CoA_trans_fam_I"/>
</dbReference>
<dbReference type="RefSeq" id="WP_034423558.1">
    <property type="nucleotide sequence ID" value="NZ_CP045798.1"/>
</dbReference>
<dbReference type="InterPro" id="IPR037171">
    <property type="entry name" value="NagB/RpiA_transferase-like"/>
</dbReference>
<dbReference type="GO" id="GO:0008410">
    <property type="term" value="F:CoA-transferase activity"/>
    <property type="evidence" value="ECO:0007669"/>
    <property type="project" value="InterPro"/>
</dbReference>
<keyword evidence="1 2" id="KW-0808">Transferase</keyword>
<dbReference type="PANTHER" id="PTHR13707">
    <property type="entry name" value="KETOACID-COENZYME A TRANSFERASE"/>
    <property type="match status" value="1"/>
</dbReference>
<gene>
    <name evidence="2" type="ORF">BR63_17735</name>
</gene>
<dbReference type="Pfam" id="PF01144">
    <property type="entry name" value="CoA_trans"/>
    <property type="match status" value="1"/>
</dbReference>
<proteinExistence type="predicted"/>
<organism evidence="2 3">
    <name type="scientific">Thermanaerosceptrum fracticalcis</name>
    <dbReference type="NCBI Taxonomy" id="1712410"/>
    <lineage>
        <taxon>Bacteria</taxon>
        <taxon>Bacillati</taxon>
        <taxon>Bacillota</taxon>
        <taxon>Clostridia</taxon>
        <taxon>Eubacteriales</taxon>
        <taxon>Peptococcaceae</taxon>
        <taxon>Thermanaerosceptrum</taxon>
    </lineage>
</organism>
<evidence type="ECO:0000313" key="2">
    <source>
        <dbReference type="EMBL" id="QNB47937.1"/>
    </source>
</evidence>
<accession>A0A7G6E783</accession>
<dbReference type="Proteomes" id="UP000515847">
    <property type="component" value="Chromosome"/>
</dbReference>